<dbReference type="EMBL" id="LWAJ01000259">
    <property type="protein sequence ID" value="KZL48254.1"/>
    <property type="molecule type" value="Genomic_DNA"/>
</dbReference>
<dbReference type="NCBIfam" id="TIGR02230">
    <property type="entry name" value="ATPase_gene1"/>
    <property type="match status" value="1"/>
</dbReference>
<keyword evidence="2" id="KW-0472">Membrane</keyword>
<feature type="compositionally biased region" description="Basic residues" evidence="1">
    <location>
        <begin position="23"/>
        <end position="32"/>
    </location>
</feature>
<evidence type="ECO:0000313" key="3">
    <source>
        <dbReference type="EMBL" id="KZL48254.1"/>
    </source>
</evidence>
<dbReference type="Proteomes" id="UP000076555">
    <property type="component" value="Unassembled WGS sequence"/>
</dbReference>
<dbReference type="Pfam" id="PF09527">
    <property type="entry name" value="ATPase_gene1"/>
    <property type="match status" value="1"/>
</dbReference>
<proteinExistence type="predicted"/>
<comment type="caution">
    <text evidence="3">The sequence shown here is derived from an EMBL/GenBank/DDBJ whole genome shotgun (WGS) entry which is preliminary data.</text>
</comment>
<evidence type="ECO:0008006" key="5">
    <source>
        <dbReference type="Google" id="ProtNLM"/>
    </source>
</evidence>
<evidence type="ECO:0000256" key="2">
    <source>
        <dbReference type="SAM" id="Phobius"/>
    </source>
</evidence>
<protein>
    <recommendedName>
        <fullName evidence="5">ATPase F0F1</fullName>
    </recommendedName>
</protein>
<evidence type="ECO:0000256" key="1">
    <source>
        <dbReference type="SAM" id="MobiDB-lite"/>
    </source>
</evidence>
<name>A0A161XIP1_NODSP</name>
<dbReference type="AlphaFoldDB" id="A0A161XIP1"/>
<keyword evidence="2" id="KW-1133">Transmembrane helix</keyword>
<dbReference type="OrthoDB" id="466056at2"/>
<feature type="transmembrane region" description="Helical" evidence="2">
    <location>
        <begin position="41"/>
        <end position="69"/>
    </location>
</feature>
<dbReference type="InterPro" id="IPR011744">
    <property type="entry name" value="ATPase_gene1"/>
</dbReference>
<feature type="region of interest" description="Disordered" evidence="1">
    <location>
        <begin position="1"/>
        <end position="32"/>
    </location>
</feature>
<reference evidence="3 4" key="1">
    <citation type="submission" date="2016-04" db="EMBL/GenBank/DDBJ databases">
        <title>Draft Genome Assembly of the Bloom-forming Cyanobacterium Nodularia spumigena Strain CENA596 in Shrimp Production Ponds.</title>
        <authorList>
            <person name="Popin R.V."/>
            <person name="Rigonato J."/>
            <person name="Abreu V.A."/>
            <person name="Andreote A.P."/>
            <person name="Silveira S.B."/>
            <person name="Odebrecht C."/>
            <person name="Fiore M.F."/>
        </authorList>
    </citation>
    <scope>NUCLEOTIDE SEQUENCE [LARGE SCALE GENOMIC DNA]</scope>
    <source>
        <strain evidence="3 4">CENA596</strain>
    </source>
</reference>
<dbReference type="RefSeq" id="WP_063874111.1">
    <property type="nucleotide sequence ID" value="NZ_CAWMRI010000259.1"/>
</dbReference>
<organism evidence="3 4">
    <name type="scientific">Nodularia spumigena CENA596</name>
    <dbReference type="NCBI Taxonomy" id="1819295"/>
    <lineage>
        <taxon>Bacteria</taxon>
        <taxon>Bacillati</taxon>
        <taxon>Cyanobacteriota</taxon>
        <taxon>Cyanophyceae</taxon>
        <taxon>Nostocales</taxon>
        <taxon>Nodulariaceae</taxon>
        <taxon>Nodularia</taxon>
    </lineage>
</organism>
<accession>A0A161XIP1</accession>
<sequence length="106" mass="12430">MKPPHNSSPKKRQQSETEFQKQIRTKSARKLQARRRKDQSIWFNLGVIGLVGWSITIPTLIGIAIGIWIDTRWPSQYSWTLMMLFIGIVLGCLNAWFWVQQESRNE</sequence>
<dbReference type="InterPro" id="IPR032820">
    <property type="entry name" value="ATPase_put"/>
</dbReference>
<evidence type="ECO:0000313" key="4">
    <source>
        <dbReference type="Proteomes" id="UP000076555"/>
    </source>
</evidence>
<gene>
    <name evidence="3" type="ORF">A2T98_18975</name>
</gene>
<feature type="transmembrane region" description="Helical" evidence="2">
    <location>
        <begin position="81"/>
        <end position="99"/>
    </location>
</feature>
<keyword evidence="2" id="KW-0812">Transmembrane</keyword>